<reference evidence="4" key="2">
    <citation type="submission" date="2015-01" db="EMBL/GenBank/DDBJ databases">
        <title>Evolutionary Origins and Diversification of the Mycorrhizal Mutualists.</title>
        <authorList>
            <consortium name="DOE Joint Genome Institute"/>
            <consortium name="Mycorrhizal Genomics Consortium"/>
            <person name="Kohler A."/>
            <person name="Kuo A."/>
            <person name="Nagy L.G."/>
            <person name="Floudas D."/>
            <person name="Copeland A."/>
            <person name="Barry K.W."/>
            <person name="Cichocki N."/>
            <person name="Veneault-Fourrey C."/>
            <person name="LaButti K."/>
            <person name="Lindquist E.A."/>
            <person name="Lipzen A."/>
            <person name="Lundell T."/>
            <person name="Morin E."/>
            <person name="Murat C."/>
            <person name="Riley R."/>
            <person name="Ohm R."/>
            <person name="Sun H."/>
            <person name="Tunlid A."/>
            <person name="Henrissat B."/>
            <person name="Grigoriev I.V."/>
            <person name="Hibbett D.S."/>
            <person name="Martin F."/>
        </authorList>
    </citation>
    <scope>NUCLEOTIDE SEQUENCE [LARGE SCALE GENOMIC DNA]</scope>
    <source>
        <strain evidence="4">MUT 4182</strain>
    </source>
</reference>
<feature type="compositionally biased region" description="Low complexity" evidence="2">
    <location>
        <begin position="199"/>
        <end position="208"/>
    </location>
</feature>
<dbReference type="EMBL" id="KN823454">
    <property type="protein sequence ID" value="KIO16955.1"/>
    <property type="molecule type" value="Genomic_DNA"/>
</dbReference>
<accession>A0A0C3PQT6</accession>
<keyword evidence="4" id="KW-1185">Reference proteome</keyword>
<reference evidence="3 4" key="1">
    <citation type="submission" date="2014-04" db="EMBL/GenBank/DDBJ databases">
        <authorList>
            <consortium name="DOE Joint Genome Institute"/>
            <person name="Kuo A."/>
            <person name="Girlanda M."/>
            <person name="Perotto S."/>
            <person name="Kohler A."/>
            <person name="Nagy L.G."/>
            <person name="Floudas D."/>
            <person name="Copeland A."/>
            <person name="Barry K.W."/>
            <person name="Cichocki N."/>
            <person name="Veneault-Fourrey C."/>
            <person name="LaButti K."/>
            <person name="Lindquist E.A."/>
            <person name="Lipzen A."/>
            <person name="Lundell T."/>
            <person name="Morin E."/>
            <person name="Murat C."/>
            <person name="Sun H."/>
            <person name="Tunlid A."/>
            <person name="Henrissat B."/>
            <person name="Grigoriev I.V."/>
            <person name="Hibbett D.S."/>
            <person name="Martin F."/>
            <person name="Nordberg H.P."/>
            <person name="Cantor M.N."/>
            <person name="Hua S.X."/>
        </authorList>
    </citation>
    <scope>NUCLEOTIDE SEQUENCE [LARGE SCALE GENOMIC DNA]</scope>
    <source>
        <strain evidence="3 4">MUT 4182</strain>
    </source>
</reference>
<feature type="region of interest" description="Disordered" evidence="2">
    <location>
        <begin position="490"/>
        <end position="509"/>
    </location>
</feature>
<feature type="compositionally biased region" description="Polar residues" evidence="2">
    <location>
        <begin position="174"/>
        <end position="184"/>
    </location>
</feature>
<name>A0A0C3PQT6_9AGAM</name>
<sequence>MPMGTSGSHTGQRYQNALGLYIGNPSLQTVPSPQIASTTPTSSLLATPITPLPKGSLPDLPTSLHAELANAKSRIRFMEQNWVPKPEVEERVRALLMTRTAAEEQRKGFWSSMPEEEARVRERLERRIVELENEVRILKAKLRPVASFVDLRPKPQREHSDFSSLSRGDGFPMSPSTGSMNTDNLVDGFPSHGSLARVNNNNTTPSNRTSRRSMSMAQQTFGRHRGRSNTFGYSTMSGASQLEFPSRPTSGRHDSRKELTGPSSRTLLPPSQPQSETQQEKAAGLAESTTSTAPDAATREVVTPTAEIEDLLRRLSIDHSVFLRPITSRPSTLVVASNIRERRERARSSAGYSSPSVYSEHFSLTQSRISPSPTPPSNLQGIDSVIGQRIQKPHAANAERTDSSSSAPDAAQRECTAPEGPAQSTSLRLPAGDLCERLANQVRTNQGPRIEAPSTKAEIQRGSNGLDSSNRAAVVGLDSRCSAFRGRKSYAGGSRVGAGKSVTPGKRGDGNQGSGFVSYAANRFSASHHSFLRALAASGSRGGSMVAETHPLAVQRLESSSAKDQQRTGSGTPFTHYKNMTVPTNRPQFLHAPGSPALWKSVLASSVTKPEPAATTESEQQTQQVERNASFRIPSWIFPSTSAERKGMGDVEKGVRGSAVENKLDLEAILDGRTRSPVSLDDLKAFLRVERAGRLGELAALDFLVAFNRYPPSASTHDLQFHLRTQDIAQWSSPALRVGLHLSLLYLDAFSYQQVRLVHPQTLNPSKGMVVNEAGLPALTHYPYSFSTRLSNLFALNFKSSSIRTYPASHPPS</sequence>
<dbReference type="OrthoDB" id="3265050at2759"/>
<dbReference type="AlphaFoldDB" id="A0A0C3PQT6"/>
<feature type="coiled-coil region" evidence="1">
    <location>
        <begin position="114"/>
        <end position="141"/>
    </location>
</feature>
<organism evidence="3 4">
    <name type="scientific">Tulasnella calospora MUT 4182</name>
    <dbReference type="NCBI Taxonomy" id="1051891"/>
    <lineage>
        <taxon>Eukaryota</taxon>
        <taxon>Fungi</taxon>
        <taxon>Dikarya</taxon>
        <taxon>Basidiomycota</taxon>
        <taxon>Agaricomycotina</taxon>
        <taxon>Agaricomycetes</taxon>
        <taxon>Cantharellales</taxon>
        <taxon>Tulasnellaceae</taxon>
        <taxon>Tulasnella</taxon>
    </lineage>
</organism>
<evidence type="ECO:0000256" key="2">
    <source>
        <dbReference type="SAM" id="MobiDB-lite"/>
    </source>
</evidence>
<feature type="region of interest" description="Disordered" evidence="2">
    <location>
        <begin position="392"/>
        <end position="429"/>
    </location>
</feature>
<evidence type="ECO:0000313" key="4">
    <source>
        <dbReference type="Proteomes" id="UP000054248"/>
    </source>
</evidence>
<dbReference type="HOGENOM" id="CLU_347228_0_0_1"/>
<dbReference type="Proteomes" id="UP000054248">
    <property type="component" value="Unassembled WGS sequence"/>
</dbReference>
<feature type="compositionally biased region" description="Polar residues" evidence="2">
    <location>
        <begin position="228"/>
        <end position="240"/>
    </location>
</feature>
<feature type="region of interest" description="Disordered" evidence="2">
    <location>
        <begin position="558"/>
        <end position="579"/>
    </location>
</feature>
<keyword evidence="1" id="KW-0175">Coiled coil</keyword>
<feature type="region of interest" description="Disordered" evidence="2">
    <location>
        <begin position="154"/>
        <end position="301"/>
    </location>
</feature>
<protein>
    <submittedName>
        <fullName evidence="3">Uncharacterized protein</fullName>
    </submittedName>
</protein>
<proteinExistence type="predicted"/>
<feature type="compositionally biased region" description="Polar residues" evidence="2">
    <location>
        <begin position="558"/>
        <end position="573"/>
    </location>
</feature>
<evidence type="ECO:0000313" key="3">
    <source>
        <dbReference type="EMBL" id="KIO16955.1"/>
    </source>
</evidence>
<evidence type="ECO:0000256" key="1">
    <source>
        <dbReference type="SAM" id="Coils"/>
    </source>
</evidence>
<gene>
    <name evidence="3" type="ORF">M407DRAFT_230108</name>
</gene>